<accession>A0AAN6PUY3</accession>
<dbReference type="Pfam" id="PF02116">
    <property type="entry name" value="STE2"/>
    <property type="match status" value="1"/>
</dbReference>
<dbReference type="InterPro" id="IPR000366">
    <property type="entry name" value="GPCR_STE2"/>
</dbReference>
<dbReference type="GO" id="GO:0000750">
    <property type="term" value="P:pheromone-dependent signal transduction involved in conjugation with cellular fusion"/>
    <property type="evidence" value="ECO:0007669"/>
    <property type="project" value="TreeGrafter"/>
</dbReference>
<dbReference type="GO" id="GO:0038038">
    <property type="term" value="C:G protein-coupled receptor homodimeric complex"/>
    <property type="evidence" value="ECO:0007669"/>
    <property type="project" value="TreeGrafter"/>
</dbReference>
<organism evidence="3 4">
    <name type="scientific">Parathielavia hyrcaniae</name>
    <dbReference type="NCBI Taxonomy" id="113614"/>
    <lineage>
        <taxon>Eukaryota</taxon>
        <taxon>Fungi</taxon>
        <taxon>Dikarya</taxon>
        <taxon>Ascomycota</taxon>
        <taxon>Pezizomycotina</taxon>
        <taxon>Sordariomycetes</taxon>
        <taxon>Sordariomycetidae</taxon>
        <taxon>Sordariales</taxon>
        <taxon>Chaetomiaceae</taxon>
        <taxon>Parathielavia</taxon>
    </lineage>
</organism>
<dbReference type="EMBL" id="MU863659">
    <property type="protein sequence ID" value="KAK4098415.1"/>
    <property type="molecule type" value="Genomic_DNA"/>
</dbReference>
<reference evidence="3" key="1">
    <citation type="journal article" date="2023" name="Mol. Phylogenet. Evol.">
        <title>Genome-scale phylogeny and comparative genomics of the fungal order Sordariales.</title>
        <authorList>
            <person name="Hensen N."/>
            <person name="Bonometti L."/>
            <person name="Westerberg I."/>
            <person name="Brannstrom I.O."/>
            <person name="Guillou S."/>
            <person name="Cros-Aarteil S."/>
            <person name="Calhoun S."/>
            <person name="Haridas S."/>
            <person name="Kuo A."/>
            <person name="Mondo S."/>
            <person name="Pangilinan J."/>
            <person name="Riley R."/>
            <person name="LaButti K."/>
            <person name="Andreopoulos B."/>
            <person name="Lipzen A."/>
            <person name="Chen C."/>
            <person name="Yan M."/>
            <person name="Daum C."/>
            <person name="Ng V."/>
            <person name="Clum A."/>
            <person name="Steindorff A."/>
            <person name="Ohm R.A."/>
            <person name="Martin F."/>
            <person name="Silar P."/>
            <person name="Natvig D.O."/>
            <person name="Lalanne C."/>
            <person name="Gautier V."/>
            <person name="Ament-Velasquez S.L."/>
            <person name="Kruys A."/>
            <person name="Hutchinson M.I."/>
            <person name="Powell A.J."/>
            <person name="Barry K."/>
            <person name="Miller A.N."/>
            <person name="Grigoriev I.V."/>
            <person name="Debuchy R."/>
            <person name="Gladieux P."/>
            <person name="Hiltunen Thoren M."/>
            <person name="Johannesson H."/>
        </authorList>
    </citation>
    <scope>NUCLEOTIDE SEQUENCE</scope>
    <source>
        <strain evidence="3">CBS 757.83</strain>
    </source>
</reference>
<dbReference type="PANTHER" id="PTHR28009">
    <property type="entry name" value="PHEROMONE ALPHA FACTOR RECEPTOR"/>
    <property type="match status" value="1"/>
</dbReference>
<keyword evidence="2" id="KW-0812">Transmembrane</keyword>
<reference evidence="3" key="2">
    <citation type="submission" date="2023-05" db="EMBL/GenBank/DDBJ databases">
        <authorList>
            <consortium name="Lawrence Berkeley National Laboratory"/>
            <person name="Steindorff A."/>
            <person name="Hensen N."/>
            <person name="Bonometti L."/>
            <person name="Westerberg I."/>
            <person name="Brannstrom I.O."/>
            <person name="Guillou S."/>
            <person name="Cros-Aarteil S."/>
            <person name="Calhoun S."/>
            <person name="Haridas S."/>
            <person name="Kuo A."/>
            <person name="Mondo S."/>
            <person name="Pangilinan J."/>
            <person name="Riley R."/>
            <person name="Labutti K."/>
            <person name="Andreopoulos B."/>
            <person name="Lipzen A."/>
            <person name="Chen C."/>
            <person name="Yanf M."/>
            <person name="Daum C."/>
            <person name="Ng V."/>
            <person name="Clum A."/>
            <person name="Ohm R."/>
            <person name="Martin F."/>
            <person name="Silar P."/>
            <person name="Natvig D."/>
            <person name="Lalanne C."/>
            <person name="Gautier V."/>
            <person name="Ament-Velasquez S.L."/>
            <person name="Kruys A."/>
            <person name="Hutchinson M.I."/>
            <person name="Powell A.J."/>
            <person name="Barry K."/>
            <person name="Miller A.N."/>
            <person name="Grigoriev I.V."/>
            <person name="Debuchy R."/>
            <person name="Gladieux P."/>
            <person name="Thoren M.H."/>
            <person name="Johannesson H."/>
        </authorList>
    </citation>
    <scope>NUCLEOTIDE SEQUENCE</scope>
    <source>
        <strain evidence="3">CBS 757.83</strain>
    </source>
</reference>
<dbReference type="GO" id="GO:0004932">
    <property type="term" value="F:mating-type factor pheromone receptor activity"/>
    <property type="evidence" value="ECO:0007669"/>
    <property type="project" value="InterPro"/>
</dbReference>
<name>A0AAN6PUY3_9PEZI</name>
<evidence type="ECO:0000313" key="3">
    <source>
        <dbReference type="EMBL" id="KAK4098415.1"/>
    </source>
</evidence>
<feature type="compositionally biased region" description="Low complexity" evidence="1">
    <location>
        <begin position="77"/>
        <end position="93"/>
    </location>
</feature>
<comment type="caution">
    <text evidence="3">The sequence shown here is derived from an EMBL/GenBank/DDBJ whole genome shotgun (WGS) entry which is preliminary data.</text>
</comment>
<keyword evidence="4" id="KW-1185">Reference proteome</keyword>
<feature type="compositionally biased region" description="Basic residues" evidence="1">
    <location>
        <begin position="94"/>
        <end position="104"/>
    </location>
</feature>
<evidence type="ECO:0000313" key="4">
    <source>
        <dbReference type="Proteomes" id="UP001305647"/>
    </source>
</evidence>
<dbReference type="AlphaFoldDB" id="A0AAN6PUY3"/>
<gene>
    <name evidence="3" type="ORF">N658DRAFT_488474</name>
</gene>
<evidence type="ECO:0000256" key="2">
    <source>
        <dbReference type="SAM" id="Phobius"/>
    </source>
</evidence>
<keyword evidence="2" id="KW-1133">Transmembrane helix</keyword>
<feature type="compositionally biased region" description="Basic and acidic residues" evidence="1">
    <location>
        <begin position="171"/>
        <end position="204"/>
    </location>
</feature>
<evidence type="ECO:0000256" key="1">
    <source>
        <dbReference type="SAM" id="MobiDB-lite"/>
    </source>
</evidence>
<feature type="compositionally biased region" description="Low complexity" evidence="1">
    <location>
        <begin position="114"/>
        <end position="134"/>
    </location>
</feature>
<feature type="region of interest" description="Disordered" evidence="1">
    <location>
        <begin position="75"/>
        <end position="204"/>
    </location>
</feature>
<proteinExistence type="predicted"/>
<keyword evidence="2" id="KW-0472">Membrane</keyword>
<dbReference type="PANTHER" id="PTHR28009:SF1">
    <property type="entry name" value="PHEROMONE ALPHA FACTOR RECEPTOR"/>
    <property type="match status" value="1"/>
</dbReference>
<dbReference type="Proteomes" id="UP001305647">
    <property type="component" value="Unassembled WGS sequence"/>
</dbReference>
<protein>
    <submittedName>
        <fullName evidence="3">Uncharacterized protein</fullName>
    </submittedName>
</protein>
<sequence length="204" mass="21229">MAIGVKQGYLGCITASICWFCFLFNIRLVMHMWTNRSILPSLKGLKAMDVLVITNGMLMFVPAWFGTGPGIDTGSPSANSTGLSCSSSSPSQCHHTHHHGHNHHGGGGGGGGSTATTTSKRSLLMGMRRGSSRSGSRRDDGGGIHRGGHGLGAVSTHIAAAADPSEGGSDLSEKGRVVHAGGGDHDHDDGVEQQQRHRDLGNIE</sequence>
<feature type="transmembrane region" description="Helical" evidence="2">
    <location>
        <begin position="6"/>
        <end position="26"/>
    </location>
</feature>